<accession>A0A834FYY6</accession>
<evidence type="ECO:0000313" key="4">
    <source>
        <dbReference type="EMBL" id="KAF7115703.1"/>
    </source>
</evidence>
<evidence type="ECO:0000313" key="5">
    <source>
        <dbReference type="Proteomes" id="UP000626092"/>
    </source>
</evidence>
<organism evidence="4 5">
    <name type="scientific">Rhododendron simsii</name>
    <name type="common">Sims's rhododendron</name>
    <dbReference type="NCBI Taxonomy" id="118357"/>
    <lineage>
        <taxon>Eukaryota</taxon>
        <taxon>Viridiplantae</taxon>
        <taxon>Streptophyta</taxon>
        <taxon>Embryophyta</taxon>
        <taxon>Tracheophyta</taxon>
        <taxon>Spermatophyta</taxon>
        <taxon>Magnoliopsida</taxon>
        <taxon>eudicotyledons</taxon>
        <taxon>Gunneridae</taxon>
        <taxon>Pentapetalae</taxon>
        <taxon>asterids</taxon>
        <taxon>Ericales</taxon>
        <taxon>Ericaceae</taxon>
        <taxon>Ericoideae</taxon>
        <taxon>Rhodoreae</taxon>
        <taxon>Rhododendron</taxon>
    </lineage>
</organism>
<evidence type="ECO:0000256" key="1">
    <source>
        <dbReference type="SAM" id="MobiDB-lite"/>
    </source>
</evidence>
<protein>
    <submittedName>
        <fullName evidence="4">Uncharacterized protein</fullName>
    </submittedName>
</protein>
<dbReference type="EMBL" id="WJXA01000127">
    <property type="protein sequence ID" value="KAF7115703.1"/>
    <property type="molecule type" value="Genomic_DNA"/>
</dbReference>
<gene>
    <name evidence="4" type="ORF">RHSIM_RhsimUnG0049100</name>
</gene>
<evidence type="ECO:0000256" key="2">
    <source>
        <dbReference type="SAM" id="Phobius"/>
    </source>
</evidence>
<feature type="transmembrane region" description="Helical" evidence="2">
    <location>
        <begin position="368"/>
        <end position="397"/>
    </location>
</feature>
<feature type="transmembrane region" description="Helical" evidence="2">
    <location>
        <begin position="489"/>
        <end position="509"/>
    </location>
</feature>
<keyword evidence="2" id="KW-0812">Transmembrane</keyword>
<keyword evidence="5" id="KW-1185">Reference proteome</keyword>
<comment type="caution">
    <text evidence="4">The sequence shown here is derived from an EMBL/GenBank/DDBJ whole genome shotgun (WGS) entry which is preliminary data.</text>
</comment>
<dbReference type="Proteomes" id="UP000626092">
    <property type="component" value="Unassembled WGS sequence"/>
</dbReference>
<feature type="transmembrane region" description="Helical" evidence="2">
    <location>
        <begin position="309"/>
        <end position="331"/>
    </location>
</feature>
<feature type="region of interest" description="Disordered" evidence="1">
    <location>
        <begin position="217"/>
        <end position="241"/>
    </location>
</feature>
<dbReference type="OrthoDB" id="1734662at2759"/>
<keyword evidence="3" id="KW-0732">Signal</keyword>
<proteinExistence type="predicted"/>
<keyword evidence="2" id="KW-0472">Membrane</keyword>
<name>A0A834FYY6_RHOSS</name>
<keyword evidence="2" id="KW-1133">Transmembrane helix</keyword>
<feature type="transmembrane region" description="Helical" evidence="2">
    <location>
        <begin position="466"/>
        <end position="483"/>
    </location>
</feature>
<feature type="transmembrane region" description="Helical" evidence="2">
    <location>
        <begin position="338"/>
        <end position="356"/>
    </location>
</feature>
<feature type="signal peptide" evidence="3">
    <location>
        <begin position="1"/>
        <end position="27"/>
    </location>
</feature>
<dbReference type="AlphaFoldDB" id="A0A834FYY6"/>
<feature type="chain" id="PRO_5032431272" evidence="3">
    <location>
        <begin position="28"/>
        <end position="511"/>
    </location>
</feature>
<feature type="compositionally biased region" description="Polar residues" evidence="1">
    <location>
        <begin position="217"/>
        <end position="233"/>
    </location>
</feature>
<feature type="transmembrane region" description="Helical" evidence="2">
    <location>
        <begin position="440"/>
        <end position="459"/>
    </location>
</feature>
<sequence>MEKVSSKMVFLAILLLAVSGLLPEASGLPCRNSCDCRKVCNYVEIPICLRGNCKCYASEALKDRKGFSVGIDEYTNEEREERRSPKNFQVTPPPYRQLSLVFLFTRSEVSIPMESEGTSQSEPTSRRKKQDRRLWIFAEKEALLVAMMESEDAAEVDEVVETPQDEANIELDDMLNECYTPTFANGDTVFPRETPFVDISTSSETPTSNAIPAAARTNANTPRSNANAPTSNVVPGRPKKKANVDSNEASIHVAVENLLAQCNTAFNKIADAVGYEDRLSSKREKVFTELMKLDLEMIDRFIGCFDGSWAVYGLVCGLFLCRFMGCFVAVIWPILFSFGGSCFVAVLMVGIAFGNYEGLNGNLVACSPVLLFTLWCGCYCLLHGGILFLGCLTICFFGNDAMFTSNGLVGIAFANYDGLNGNLVANGSAILIMFELSEPNWLLLLLFPPLAILLSAQFYCCCFLPLLFYLLAVLLTAIIATQFCSSLCALPATLWSVSCTIVMPCFGLLSI</sequence>
<evidence type="ECO:0000256" key="3">
    <source>
        <dbReference type="SAM" id="SignalP"/>
    </source>
</evidence>
<reference evidence="4" key="1">
    <citation type="submission" date="2019-11" db="EMBL/GenBank/DDBJ databases">
        <authorList>
            <person name="Liu Y."/>
            <person name="Hou J."/>
            <person name="Li T.-Q."/>
            <person name="Guan C.-H."/>
            <person name="Wu X."/>
            <person name="Wu H.-Z."/>
            <person name="Ling F."/>
            <person name="Zhang R."/>
            <person name="Shi X.-G."/>
            <person name="Ren J.-P."/>
            <person name="Chen E.-F."/>
            <person name="Sun J.-M."/>
        </authorList>
    </citation>
    <scope>NUCLEOTIDE SEQUENCE</scope>
    <source>
        <strain evidence="4">Adult_tree_wgs_1</strain>
        <tissue evidence="4">Leaves</tissue>
    </source>
</reference>